<sequence length="535" mass="57714">MAETNLMRGTKVLTVATLVSKILGFIYVVPFSALVGQTGLGLYSYGYTPYTILLSLATLGFPLAVSKFVSKYQSLGDYDTGYRLFKSGLVVMSITGLIAFLLLFFMAPVITPWILPDEAAGVNSYEDIIFTIRMVSVALLIVPIMGMIRGYFQGCHSMMPTAVSQVIEQIVRIAFILAAAFLIMNVYDGNIGLAVGFATFGAFVGGLAGLGVLLYYLFKNRKNMLGMARTKTAEKPLPLRAMYKELISYAIPLSIVGLAIPFFQLIDTMTINGALSRIGMGEVSENYIGVLTQSAHKIVLIPMALATALSVTLVPTITNAYTANDPNRLQQLITQTFQLILFISIPAAVGLFALSDPIFAALFGLEDLAIGGQTLQWYGPITLFFSLFSVTAAILQGINRQMLAITALVAGLGLKLLLNTFLMLAIGPNGAILATYIGFTAAISITVWGIGKYTGFSFALILKRLGWMLAFAVIMAISVMVIETGLSLTFPLTTRFNSYILSGLGASAGAIVYAFLAYRTRLAEIVLGPRFKRPD</sequence>
<organism evidence="7 8">
    <name type="scientific">Alkalicoccobacillus porphyridii</name>
    <dbReference type="NCBI Taxonomy" id="2597270"/>
    <lineage>
        <taxon>Bacteria</taxon>
        <taxon>Bacillati</taxon>
        <taxon>Bacillota</taxon>
        <taxon>Bacilli</taxon>
        <taxon>Bacillales</taxon>
        <taxon>Bacillaceae</taxon>
        <taxon>Alkalicoccobacillus</taxon>
    </lineage>
</organism>
<evidence type="ECO:0000313" key="8">
    <source>
        <dbReference type="Proteomes" id="UP000318521"/>
    </source>
</evidence>
<name>A0A554A394_9BACI</name>
<feature type="transmembrane region" description="Helical" evidence="6">
    <location>
        <begin position="89"/>
        <end position="116"/>
    </location>
</feature>
<comment type="subcellular location">
    <subcellularLocation>
        <location evidence="1">Cell membrane</location>
        <topology evidence="1">Multi-pass membrane protein</topology>
    </subcellularLocation>
</comment>
<feature type="transmembrane region" description="Helical" evidence="6">
    <location>
        <begin position="169"/>
        <end position="187"/>
    </location>
</feature>
<dbReference type="PANTHER" id="PTHR30250">
    <property type="entry name" value="PST FAMILY PREDICTED COLANIC ACID TRANSPORTER"/>
    <property type="match status" value="1"/>
</dbReference>
<feature type="transmembrane region" description="Helical" evidence="6">
    <location>
        <begin position="465"/>
        <end position="490"/>
    </location>
</feature>
<proteinExistence type="predicted"/>
<keyword evidence="5 6" id="KW-0472">Membrane</keyword>
<protein>
    <submittedName>
        <fullName evidence="7">Polysaccharide biosynthesis protein</fullName>
    </submittedName>
</protein>
<dbReference type="RefSeq" id="WP_143846461.1">
    <property type="nucleotide sequence ID" value="NZ_VLXZ01000001.1"/>
</dbReference>
<dbReference type="OrthoDB" id="9775950at2"/>
<keyword evidence="4 6" id="KW-1133">Transmembrane helix</keyword>
<dbReference type="Pfam" id="PF01943">
    <property type="entry name" value="Polysacc_synt"/>
    <property type="match status" value="1"/>
</dbReference>
<dbReference type="PIRSF" id="PIRSF038958">
    <property type="entry name" value="PG_synth_SpoVB"/>
    <property type="match status" value="1"/>
</dbReference>
<evidence type="ECO:0000256" key="4">
    <source>
        <dbReference type="ARBA" id="ARBA00022989"/>
    </source>
</evidence>
<keyword evidence="2" id="KW-1003">Cell membrane</keyword>
<dbReference type="EMBL" id="VLXZ01000001">
    <property type="protein sequence ID" value="TSB48116.1"/>
    <property type="molecule type" value="Genomic_DNA"/>
</dbReference>
<feature type="transmembrane region" description="Helical" evidence="6">
    <location>
        <begin position="496"/>
        <end position="516"/>
    </location>
</feature>
<dbReference type="AlphaFoldDB" id="A0A554A394"/>
<reference evidence="7 8" key="1">
    <citation type="submission" date="2019-07" db="EMBL/GenBank/DDBJ databases">
        <authorList>
            <person name="Park Y.J."/>
            <person name="Jeong S.E."/>
            <person name="Jung H.S."/>
        </authorList>
    </citation>
    <scope>NUCLEOTIDE SEQUENCE [LARGE SCALE GENOMIC DNA]</scope>
    <source>
        <strain evidence="8">P16(2019)</strain>
    </source>
</reference>
<dbReference type="GO" id="GO:0005886">
    <property type="term" value="C:plasma membrane"/>
    <property type="evidence" value="ECO:0007669"/>
    <property type="project" value="UniProtKB-SubCell"/>
</dbReference>
<dbReference type="Proteomes" id="UP000318521">
    <property type="component" value="Unassembled WGS sequence"/>
</dbReference>
<evidence type="ECO:0000256" key="6">
    <source>
        <dbReference type="SAM" id="Phobius"/>
    </source>
</evidence>
<feature type="transmembrane region" description="Helical" evidence="6">
    <location>
        <begin position="12"/>
        <end position="35"/>
    </location>
</feature>
<feature type="transmembrane region" description="Helical" evidence="6">
    <location>
        <begin position="298"/>
        <end position="318"/>
    </location>
</feature>
<accession>A0A554A394</accession>
<dbReference type="CDD" id="cd13124">
    <property type="entry name" value="MATE_SpoVB_like"/>
    <property type="match status" value="1"/>
</dbReference>
<feature type="transmembrane region" description="Helical" evidence="6">
    <location>
        <begin position="246"/>
        <end position="266"/>
    </location>
</feature>
<evidence type="ECO:0000256" key="1">
    <source>
        <dbReference type="ARBA" id="ARBA00004651"/>
    </source>
</evidence>
<feature type="transmembrane region" description="Helical" evidence="6">
    <location>
        <begin position="377"/>
        <end position="395"/>
    </location>
</feature>
<feature type="transmembrane region" description="Helical" evidence="6">
    <location>
        <begin position="47"/>
        <end position="69"/>
    </location>
</feature>
<dbReference type="InterPro" id="IPR050833">
    <property type="entry name" value="Poly_Biosynth_Transport"/>
</dbReference>
<dbReference type="InterPro" id="IPR024923">
    <property type="entry name" value="PG_synth_SpoVB"/>
</dbReference>
<gene>
    <name evidence="7" type="ORF">FN960_00745</name>
</gene>
<feature type="transmembrane region" description="Helical" evidence="6">
    <location>
        <begin position="339"/>
        <end position="365"/>
    </location>
</feature>
<evidence type="ECO:0000256" key="5">
    <source>
        <dbReference type="ARBA" id="ARBA00023136"/>
    </source>
</evidence>
<evidence type="ECO:0000313" key="7">
    <source>
        <dbReference type="EMBL" id="TSB48116.1"/>
    </source>
</evidence>
<evidence type="ECO:0000256" key="3">
    <source>
        <dbReference type="ARBA" id="ARBA00022692"/>
    </source>
</evidence>
<dbReference type="InterPro" id="IPR002797">
    <property type="entry name" value="Polysacc_synth"/>
</dbReference>
<feature type="transmembrane region" description="Helical" evidence="6">
    <location>
        <begin position="432"/>
        <end position="453"/>
    </location>
</feature>
<feature type="transmembrane region" description="Helical" evidence="6">
    <location>
        <begin position="128"/>
        <end position="148"/>
    </location>
</feature>
<dbReference type="PANTHER" id="PTHR30250:SF21">
    <property type="entry name" value="LIPID II FLIPPASE MURJ"/>
    <property type="match status" value="1"/>
</dbReference>
<feature type="transmembrane region" description="Helical" evidence="6">
    <location>
        <begin position="402"/>
        <end position="426"/>
    </location>
</feature>
<keyword evidence="8" id="KW-1185">Reference proteome</keyword>
<feature type="transmembrane region" description="Helical" evidence="6">
    <location>
        <begin position="193"/>
        <end position="218"/>
    </location>
</feature>
<evidence type="ECO:0000256" key="2">
    <source>
        <dbReference type="ARBA" id="ARBA00022475"/>
    </source>
</evidence>
<comment type="caution">
    <text evidence="7">The sequence shown here is derived from an EMBL/GenBank/DDBJ whole genome shotgun (WGS) entry which is preliminary data.</text>
</comment>
<keyword evidence="3 6" id="KW-0812">Transmembrane</keyword>